<accession>A0A0X3NUS9</accession>
<feature type="compositionally biased region" description="Polar residues" evidence="5">
    <location>
        <begin position="772"/>
        <end position="783"/>
    </location>
</feature>
<dbReference type="GO" id="GO:0005737">
    <property type="term" value="C:cytoplasm"/>
    <property type="evidence" value="ECO:0007669"/>
    <property type="project" value="TreeGrafter"/>
</dbReference>
<dbReference type="GO" id="GO:0008017">
    <property type="term" value="F:microtubule binding"/>
    <property type="evidence" value="ECO:0007669"/>
    <property type="project" value="InterPro"/>
</dbReference>
<dbReference type="GO" id="GO:0051015">
    <property type="term" value="F:actin filament binding"/>
    <property type="evidence" value="ECO:0007669"/>
    <property type="project" value="TreeGrafter"/>
</dbReference>
<evidence type="ECO:0000256" key="2">
    <source>
        <dbReference type="ARBA" id="ARBA00022490"/>
    </source>
</evidence>
<dbReference type="GO" id="GO:0031110">
    <property type="term" value="P:regulation of microtubule polymerization or depolymerization"/>
    <property type="evidence" value="ECO:0007669"/>
    <property type="project" value="TreeGrafter"/>
</dbReference>
<feature type="compositionally biased region" description="Basic and acidic residues" evidence="5">
    <location>
        <begin position="660"/>
        <end position="676"/>
    </location>
</feature>
<evidence type="ECO:0008006" key="9">
    <source>
        <dbReference type="Google" id="ProtNLM"/>
    </source>
</evidence>
<dbReference type="Gene3D" id="3.30.920.20">
    <property type="entry name" value="Gas2-like domain"/>
    <property type="match status" value="1"/>
</dbReference>
<dbReference type="Pfam" id="PF00307">
    <property type="entry name" value="CH"/>
    <property type="match status" value="1"/>
</dbReference>
<dbReference type="EMBL" id="GEEE01024599">
    <property type="protein sequence ID" value="JAP38626.1"/>
    <property type="molecule type" value="Transcribed_RNA"/>
</dbReference>
<dbReference type="SMART" id="SM00033">
    <property type="entry name" value="CH"/>
    <property type="match status" value="1"/>
</dbReference>
<dbReference type="InterPro" id="IPR036872">
    <property type="entry name" value="CH_dom_sf"/>
</dbReference>
<feature type="region of interest" description="Disordered" evidence="5">
    <location>
        <begin position="1"/>
        <end position="50"/>
    </location>
</feature>
<dbReference type="GO" id="GO:0035371">
    <property type="term" value="C:microtubule plus-end"/>
    <property type="evidence" value="ECO:0007669"/>
    <property type="project" value="TreeGrafter"/>
</dbReference>
<dbReference type="SUPFAM" id="SSF47576">
    <property type="entry name" value="Calponin-homology domain, CH-domain"/>
    <property type="match status" value="1"/>
</dbReference>
<dbReference type="GO" id="GO:0005884">
    <property type="term" value="C:actin filament"/>
    <property type="evidence" value="ECO:0007669"/>
    <property type="project" value="TreeGrafter"/>
</dbReference>
<feature type="compositionally biased region" description="Polar residues" evidence="5">
    <location>
        <begin position="382"/>
        <end position="400"/>
    </location>
</feature>
<dbReference type="PROSITE" id="PS51460">
    <property type="entry name" value="GAR"/>
    <property type="match status" value="1"/>
</dbReference>
<sequence>EMRACSLPPLSEMPLMETSFLESSPNHAPQPSEGYLSTPTSQPPKQCEDLGLSDTMFQIGSETDLHSPTSGDIQSSHIRYTKHSPSDCSSAFTDEDSGCHVNCCSATVAGCSHNHNNRGQMLRTASVSALEARSAQAFGTRDEFLAAMTEDLAEWMSRLYPDLAGDLEADNFFDRISDGTLLCHHAAQLHRLLLENYPVSVQRGELRLHGVRIGGVEPLLPREPPNYHSRGLSSQNLAGGSFWARDNIANFIKWCRSMRLPDSILFETEDLASRKCLRSVIVCLLELARLGGRFGMEVPEIVYLEKEIDAELAAESALPFSFPSDHGTETDDFRLDPPEGGCDFQGSTENLALRDASFGPEVIAKLDVKVETSDEATAKVESYSNTTNDPPANAASSHTAASMPRHMYNKAAMLRAAKIKSEHPAQKHRDLSKREEEAKPSKPKYNRPVVDMRSLDEIVRDTLAECTCEQTFPMVRIGEGRYLFGDKSTQIFVRILRSHVMVRVGGGWDTLNHFLQKYDECRKVTPQGSHQHPSVDSRLSSPGSGDPVDASTPTSVLRAIGREHQSEPPETAGGSANEGALLGQGSLKVVKKGREVVRRFPVSPLKGPLPTGTTTKTVHSAAKMPAAQCPTSASRSKSPQTQCGMDEESDTSSSVFTDSCKPEDRVKDSNENRSVPKESQGSVRAVGVSSGSDASTTAMDPNPVFLIESPTKQPEEKLGPTAIKVVDTGPEKGPSNVQSSTPAKTRLGSVSGKYTRRTQPLSSHLPSTTSSRTNLTRQLSAASTEKKIRPGTRLGKASSVSTTSLFSLGDTSVGQSQDHLRGSNSSIGIPSKIAAPNDRYCNLSNGKAITRRSQSTSDLTPARSVDSTSKAVPKTGSFSQKTEPDVFKRLYRVPQRTGGRTAVPTEIISPTASRAKSMSNLGTRVVSTRKLSDGVATSGLRKNRPQRRKQQLALDGKIEEAHPTSLPLTTEALENPSAEGKRFRRPSVARMPAQGTRIPRPARQNSQITTNRSKSVSSQFIS</sequence>
<feature type="region of interest" description="Disordered" evidence="5">
    <location>
        <begin position="850"/>
        <end position="881"/>
    </location>
</feature>
<feature type="compositionally biased region" description="Polar residues" evidence="5">
    <location>
        <begin position="798"/>
        <end position="828"/>
    </location>
</feature>
<dbReference type="SMART" id="SM00243">
    <property type="entry name" value="GAS2"/>
    <property type="match status" value="1"/>
</dbReference>
<keyword evidence="3" id="KW-0206">Cytoskeleton</keyword>
<evidence type="ECO:0000313" key="8">
    <source>
        <dbReference type="EMBL" id="JAP38626.1"/>
    </source>
</evidence>
<feature type="region of interest" description="Disordered" evidence="5">
    <location>
        <begin position="524"/>
        <end position="552"/>
    </location>
</feature>
<feature type="region of interest" description="Disordered" evidence="5">
    <location>
        <begin position="930"/>
        <end position="949"/>
    </location>
</feature>
<dbReference type="PANTHER" id="PTHR46756:SF18">
    <property type="entry name" value="GAS2-LIKE PROTEIN PICKLED EGGS"/>
    <property type="match status" value="1"/>
</dbReference>
<proteinExistence type="inferred from homology"/>
<feature type="non-terminal residue" evidence="8">
    <location>
        <position position="1"/>
    </location>
</feature>
<name>A0A0X3NUS9_SCHSO</name>
<keyword evidence="2" id="KW-0963">Cytoplasm</keyword>
<feature type="compositionally biased region" description="Low complexity" evidence="5">
    <location>
        <begin position="760"/>
        <end position="771"/>
    </location>
</feature>
<protein>
    <recommendedName>
        <fullName evidence="9">GAS2-like protein 1</fullName>
    </recommendedName>
</protein>
<dbReference type="PROSITE" id="PS50021">
    <property type="entry name" value="CH"/>
    <property type="match status" value="1"/>
</dbReference>
<evidence type="ECO:0000256" key="4">
    <source>
        <dbReference type="ARBA" id="ARBA00038441"/>
    </source>
</evidence>
<feature type="compositionally biased region" description="Polar residues" evidence="5">
    <location>
        <begin position="20"/>
        <end position="44"/>
    </location>
</feature>
<feature type="compositionally biased region" description="Polar residues" evidence="5">
    <location>
        <begin position="526"/>
        <end position="543"/>
    </location>
</feature>
<dbReference type="GO" id="GO:0008093">
    <property type="term" value="F:cytoskeletal anchor activity"/>
    <property type="evidence" value="ECO:0007669"/>
    <property type="project" value="TreeGrafter"/>
</dbReference>
<dbReference type="InterPro" id="IPR036534">
    <property type="entry name" value="GAR_dom_sf"/>
</dbReference>
<dbReference type="GO" id="GO:0051764">
    <property type="term" value="P:actin crosslink formation"/>
    <property type="evidence" value="ECO:0007669"/>
    <property type="project" value="TreeGrafter"/>
</dbReference>
<dbReference type="Gene3D" id="1.10.418.10">
    <property type="entry name" value="Calponin-like domain"/>
    <property type="match status" value="1"/>
</dbReference>
<feature type="region of interest" description="Disordered" evidence="5">
    <location>
        <begin position="974"/>
        <end position="1022"/>
    </location>
</feature>
<evidence type="ECO:0000256" key="3">
    <source>
        <dbReference type="ARBA" id="ARBA00023212"/>
    </source>
</evidence>
<organism evidence="8">
    <name type="scientific">Schistocephalus solidus</name>
    <name type="common">Tapeworm</name>
    <dbReference type="NCBI Taxonomy" id="70667"/>
    <lineage>
        <taxon>Eukaryota</taxon>
        <taxon>Metazoa</taxon>
        <taxon>Spiralia</taxon>
        <taxon>Lophotrochozoa</taxon>
        <taxon>Platyhelminthes</taxon>
        <taxon>Cestoda</taxon>
        <taxon>Eucestoda</taxon>
        <taxon>Diphyllobothriidea</taxon>
        <taxon>Diphyllobothriidae</taxon>
        <taxon>Schistocephalus</taxon>
    </lineage>
</organism>
<reference evidence="8" key="1">
    <citation type="submission" date="2016-01" db="EMBL/GenBank/DDBJ databases">
        <title>Reference transcriptome for the parasite Schistocephalus solidus: insights into the molecular evolution of parasitism.</title>
        <authorList>
            <person name="Hebert F.O."/>
            <person name="Grambauer S."/>
            <person name="Barber I."/>
            <person name="Landry C.R."/>
            <person name="Aubin-Horth N."/>
        </authorList>
    </citation>
    <scope>NUCLEOTIDE SEQUENCE</scope>
</reference>
<comment type="similarity">
    <text evidence="4">Belongs to the GAS2 family.</text>
</comment>
<feature type="region of interest" description="Disordered" evidence="5">
    <location>
        <begin position="601"/>
        <end position="831"/>
    </location>
</feature>
<feature type="region of interest" description="Disordered" evidence="5">
    <location>
        <begin position="374"/>
        <end position="400"/>
    </location>
</feature>
<feature type="domain" description="Calponin-homology (CH)" evidence="6">
    <location>
        <begin position="146"/>
        <end position="292"/>
    </location>
</feature>
<dbReference type="InterPro" id="IPR001715">
    <property type="entry name" value="CH_dom"/>
</dbReference>
<dbReference type="GO" id="GO:0001725">
    <property type="term" value="C:stress fiber"/>
    <property type="evidence" value="ECO:0007669"/>
    <property type="project" value="TreeGrafter"/>
</dbReference>
<feature type="compositionally biased region" description="Polar residues" evidence="5">
    <location>
        <begin position="1003"/>
        <end position="1022"/>
    </location>
</feature>
<evidence type="ECO:0000256" key="5">
    <source>
        <dbReference type="SAM" id="MobiDB-lite"/>
    </source>
</evidence>
<evidence type="ECO:0000256" key="1">
    <source>
        <dbReference type="ARBA" id="ARBA00004245"/>
    </source>
</evidence>
<feature type="compositionally biased region" description="Low complexity" evidence="5">
    <location>
        <begin position="604"/>
        <end position="617"/>
    </location>
</feature>
<dbReference type="SUPFAM" id="SSF143575">
    <property type="entry name" value="GAS2 domain-like"/>
    <property type="match status" value="1"/>
</dbReference>
<feature type="compositionally biased region" description="Basic and acidic residues" evidence="5">
    <location>
        <begin position="420"/>
        <end position="440"/>
    </location>
</feature>
<dbReference type="Pfam" id="PF02187">
    <property type="entry name" value="GAS2"/>
    <property type="match status" value="1"/>
</dbReference>
<gene>
    <name evidence="8" type="ORF">TR146061</name>
</gene>
<feature type="region of interest" description="Disordered" evidence="5">
    <location>
        <begin position="420"/>
        <end position="447"/>
    </location>
</feature>
<dbReference type="InterPro" id="IPR003108">
    <property type="entry name" value="GAR_dom"/>
</dbReference>
<evidence type="ECO:0000259" key="6">
    <source>
        <dbReference type="PROSITE" id="PS50021"/>
    </source>
</evidence>
<evidence type="ECO:0000259" key="7">
    <source>
        <dbReference type="PROSITE" id="PS51460"/>
    </source>
</evidence>
<comment type="subcellular location">
    <subcellularLocation>
        <location evidence="1">Cytoplasm</location>
        <location evidence="1">Cytoskeleton</location>
    </subcellularLocation>
</comment>
<feature type="domain" description="GAR" evidence="7">
    <location>
        <begin position="450"/>
        <end position="522"/>
    </location>
</feature>
<dbReference type="GO" id="GO:1904825">
    <property type="term" value="P:protein localization to microtubule plus-end"/>
    <property type="evidence" value="ECO:0007669"/>
    <property type="project" value="TreeGrafter"/>
</dbReference>
<feature type="compositionally biased region" description="Low complexity" evidence="5">
    <location>
        <begin position="679"/>
        <end position="698"/>
    </location>
</feature>
<dbReference type="GO" id="GO:0001578">
    <property type="term" value="P:microtubule bundle formation"/>
    <property type="evidence" value="ECO:0007669"/>
    <property type="project" value="TreeGrafter"/>
</dbReference>
<feature type="compositionally biased region" description="Polar residues" evidence="5">
    <location>
        <begin position="629"/>
        <end position="643"/>
    </location>
</feature>
<dbReference type="AlphaFoldDB" id="A0A0X3NUS9"/>
<dbReference type="PANTHER" id="PTHR46756">
    <property type="entry name" value="TRANSGELIN"/>
    <property type="match status" value="1"/>
</dbReference>